<keyword evidence="4" id="KW-0234">DNA repair</keyword>
<keyword evidence="6" id="KW-1185">Reference proteome</keyword>
<evidence type="ECO:0000256" key="4">
    <source>
        <dbReference type="ARBA" id="ARBA00023204"/>
    </source>
</evidence>
<evidence type="ECO:0000256" key="3">
    <source>
        <dbReference type="ARBA" id="ARBA00022763"/>
    </source>
</evidence>
<dbReference type="InterPro" id="IPR011257">
    <property type="entry name" value="DNA_glycosylase"/>
</dbReference>
<dbReference type="InterPro" id="IPR051912">
    <property type="entry name" value="Alkylbase_DNA_Glycosylase/TA"/>
</dbReference>
<proteinExistence type="predicted"/>
<organism evidence="5 6">
    <name type="scientific">Streptomyces spiramenti</name>
    <dbReference type="NCBI Taxonomy" id="2720606"/>
    <lineage>
        <taxon>Bacteria</taxon>
        <taxon>Bacillati</taxon>
        <taxon>Actinomycetota</taxon>
        <taxon>Actinomycetes</taxon>
        <taxon>Kitasatosporales</taxon>
        <taxon>Streptomycetaceae</taxon>
        <taxon>Streptomyces</taxon>
    </lineage>
</organism>
<keyword evidence="3" id="KW-0227">DNA damage</keyword>
<dbReference type="InterPro" id="IPR003265">
    <property type="entry name" value="HhH-GPD_domain"/>
</dbReference>
<dbReference type="RefSeq" id="WP_167935334.1">
    <property type="nucleotide sequence ID" value="NZ_JAAVJB010000294.1"/>
</dbReference>
<dbReference type="Gene3D" id="1.10.340.30">
    <property type="entry name" value="Hypothetical protein, domain 2"/>
    <property type="match status" value="1"/>
</dbReference>
<sequence>MRERSWAPTGPYDPRRTLSVLRRGVGDPTFRTDPDGTAWRATRTPEGPATLRLPPGDPVRASAWGPGAEWALDRLPQLLGAEDRPEEFLAHHRSVAEAARRHAGLRLVRTGSVLEALIPSVLEQKVTTREAYRSWRRLVNRFGEPAPGPAGEGRTGMRVMPDRTGWLRVPSWEWHRAGVDSKRSDTVIRAVRAAPRLEQAADMALPEAIARLCLVPGVGPWTAAEVLQRSNGAPDAVTVGDYHLPGIVGHALAGERDADDARMLELLAPYEGQRYRATRYIVLTGLGPPRRGPRREAVDIGRW</sequence>
<comment type="caution">
    <text evidence="5">The sequence shown here is derived from an EMBL/GenBank/DDBJ whole genome shotgun (WGS) entry which is preliminary data.</text>
</comment>
<evidence type="ECO:0000256" key="1">
    <source>
        <dbReference type="ARBA" id="ARBA00000086"/>
    </source>
</evidence>
<dbReference type="SUPFAM" id="SSF48150">
    <property type="entry name" value="DNA-glycosylase"/>
    <property type="match status" value="1"/>
</dbReference>
<comment type="catalytic activity">
    <reaction evidence="1">
        <text>Hydrolysis of alkylated DNA, releasing 3-methyladenine, 3-methylguanine, 7-methylguanine and 7-methyladenine.</text>
        <dbReference type="EC" id="3.2.2.21"/>
    </reaction>
</comment>
<dbReference type="PANTHER" id="PTHR43003:SF6">
    <property type="entry name" value="DNA GLYCOSYLASE"/>
    <property type="match status" value="1"/>
</dbReference>
<evidence type="ECO:0000313" key="5">
    <source>
        <dbReference type="EMBL" id="NJP68859.1"/>
    </source>
</evidence>
<evidence type="ECO:0000313" key="6">
    <source>
        <dbReference type="Proteomes" id="UP000746503"/>
    </source>
</evidence>
<protein>
    <recommendedName>
        <fullName evidence="2">DNA-3-methyladenine glycosylase II</fullName>
        <ecNumber evidence="2">3.2.2.21</ecNumber>
    </recommendedName>
</protein>
<gene>
    <name evidence="5" type="ORF">HCJ92_21855</name>
</gene>
<evidence type="ECO:0000256" key="2">
    <source>
        <dbReference type="ARBA" id="ARBA00012000"/>
    </source>
</evidence>
<dbReference type="CDD" id="cd00056">
    <property type="entry name" value="ENDO3c"/>
    <property type="match status" value="1"/>
</dbReference>
<dbReference type="Proteomes" id="UP000746503">
    <property type="component" value="Unassembled WGS sequence"/>
</dbReference>
<dbReference type="EC" id="3.2.2.21" evidence="2"/>
<accession>A0ABX1AP58</accession>
<name>A0ABX1AP58_9ACTN</name>
<reference evidence="5 6" key="1">
    <citation type="submission" date="2020-03" db="EMBL/GenBank/DDBJ databases">
        <title>Draft genome of Streptomyces sp. ventii, isolated from the Axial Seamount in the Pacific Ocean, and resequencing of the two type strains Streptomyces lonarensis strain NCL 716 and Streptomyces bohaiensis strain 11A07.</title>
        <authorList>
            <person name="Loughran R.M."/>
            <person name="Pfannmuller K.M."/>
            <person name="Wasson B.J."/>
            <person name="Deadmond M.C."/>
            <person name="Paddock B.E."/>
            <person name="Koyack M.J."/>
            <person name="Gallegos D.A."/>
            <person name="Mitchell E.A."/>
            <person name="Ushijima B."/>
            <person name="Saw J.H."/>
            <person name="Mcphail K.L."/>
            <person name="Videau P."/>
        </authorList>
    </citation>
    <scope>NUCLEOTIDE SEQUENCE [LARGE SCALE GENOMIC DNA]</scope>
    <source>
        <strain evidence="6">5675061</strain>
    </source>
</reference>
<dbReference type="EMBL" id="JAAVJB010000294">
    <property type="protein sequence ID" value="NJP68859.1"/>
    <property type="molecule type" value="Genomic_DNA"/>
</dbReference>
<dbReference type="PANTHER" id="PTHR43003">
    <property type="entry name" value="DNA-3-METHYLADENINE GLYCOSYLASE"/>
    <property type="match status" value="1"/>
</dbReference>